<dbReference type="Proteomes" id="UP001153269">
    <property type="component" value="Unassembled WGS sequence"/>
</dbReference>
<protein>
    <submittedName>
        <fullName evidence="1">Uncharacterized protein</fullName>
    </submittedName>
</protein>
<accession>A0A9N7TRF3</accession>
<sequence>MYKSLDSMRDRGLDRVQPPSWRQVSRLGSGAESLLSVYTLCRFPLQMMGSDPRPVVVARRLECSQVWLSGASEKEDGDFTICSFQTKNKKLTRLPTATKDFIPTLRTQQEELKEKCFCSRCYELKGCESQPDVLQLHNVTRTRDCELSCRAQEARCGTS</sequence>
<comment type="caution">
    <text evidence="1">The sequence shown here is derived from an EMBL/GenBank/DDBJ whole genome shotgun (WGS) entry which is preliminary data.</text>
</comment>
<evidence type="ECO:0000313" key="1">
    <source>
        <dbReference type="EMBL" id="CAB1417191.1"/>
    </source>
</evidence>
<dbReference type="AlphaFoldDB" id="A0A9N7TRF3"/>
<name>A0A9N7TRF3_PLEPL</name>
<evidence type="ECO:0000313" key="2">
    <source>
        <dbReference type="Proteomes" id="UP001153269"/>
    </source>
</evidence>
<reference evidence="1" key="1">
    <citation type="submission" date="2020-03" db="EMBL/GenBank/DDBJ databases">
        <authorList>
            <person name="Weist P."/>
        </authorList>
    </citation>
    <scope>NUCLEOTIDE SEQUENCE</scope>
</reference>
<keyword evidence="2" id="KW-1185">Reference proteome</keyword>
<dbReference type="EMBL" id="CADEAL010000251">
    <property type="protein sequence ID" value="CAB1417191.1"/>
    <property type="molecule type" value="Genomic_DNA"/>
</dbReference>
<proteinExistence type="predicted"/>
<organism evidence="1 2">
    <name type="scientific">Pleuronectes platessa</name>
    <name type="common">European plaice</name>
    <dbReference type="NCBI Taxonomy" id="8262"/>
    <lineage>
        <taxon>Eukaryota</taxon>
        <taxon>Metazoa</taxon>
        <taxon>Chordata</taxon>
        <taxon>Craniata</taxon>
        <taxon>Vertebrata</taxon>
        <taxon>Euteleostomi</taxon>
        <taxon>Actinopterygii</taxon>
        <taxon>Neopterygii</taxon>
        <taxon>Teleostei</taxon>
        <taxon>Neoteleostei</taxon>
        <taxon>Acanthomorphata</taxon>
        <taxon>Carangaria</taxon>
        <taxon>Pleuronectiformes</taxon>
        <taxon>Pleuronectoidei</taxon>
        <taxon>Pleuronectidae</taxon>
        <taxon>Pleuronectes</taxon>
    </lineage>
</organism>
<gene>
    <name evidence="1" type="ORF">PLEPLA_LOCUS4993</name>
</gene>